<comment type="similarity">
    <text evidence="1 2">Belongs to the CutC family.</text>
</comment>
<sequence length="228" mass="24592">MIVEVIATSVEDAKRAEQGGADRLELITGILEGGLTPSWGLAEAVVKAVSIPVNVMIRPHSQSFCYNQDDLRVMREDVRVIREIGAAGIVIGMLTEEGTIDQRGLEMLLSEADGLDVTFHRAFDEAADHFAALQVLLGYPQVRHLLTSGGQKNALDGAERIASLVERTKHTQLSILAGSGLTLDNVGGLIAKTGVKEVHVGTGVRTGGQALQYVDVEKVRELKQRFQL</sequence>
<dbReference type="PANTHER" id="PTHR12598:SF0">
    <property type="entry name" value="COPPER HOMEOSTASIS PROTEIN CUTC HOMOLOG"/>
    <property type="match status" value="1"/>
</dbReference>
<dbReference type="PANTHER" id="PTHR12598">
    <property type="entry name" value="COPPER HOMEOSTASIS PROTEIN CUTC"/>
    <property type="match status" value="1"/>
</dbReference>
<dbReference type="Gene3D" id="3.20.20.380">
    <property type="entry name" value="Copper homeostasis (CutC) domain"/>
    <property type="match status" value="1"/>
</dbReference>
<dbReference type="Pfam" id="PF03932">
    <property type="entry name" value="CutC"/>
    <property type="match status" value="1"/>
</dbReference>
<organism evidence="3 4">
    <name type="scientific">Brevibacillus brevis</name>
    <name type="common">Bacillus brevis</name>
    <dbReference type="NCBI Taxonomy" id="1393"/>
    <lineage>
        <taxon>Bacteria</taxon>
        <taxon>Bacillati</taxon>
        <taxon>Bacillota</taxon>
        <taxon>Bacilli</taxon>
        <taxon>Bacillales</taxon>
        <taxon>Paenibacillaceae</taxon>
        <taxon>Brevibacillus</taxon>
    </lineage>
</organism>
<comment type="caution">
    <text evidence="2">Once thought to be involved in copper homeostasis, experiments in E.coli have shown this is not the case.</text>
</comment>
<dbReference type="Proteomes" id="UP001256827">
    <property type="component" value="Chromosome"/>
</dbReference>
<reference evidence="3 4" key="1">
    <citation type="submission" date="2023-09" db="EMBL/GenBank/DDBJ databases">
        <title>Complete Genome and Methylome dissection of Bacillus brevis NEB573 original source of BbsI restriction endonuclease.</title>
        <authorList>
            <person name="Fomenkov A."/>
            <person name="Roberts R.D."/>
        </authorList>
    </citation>
    <scope>NUCLEOTIDE SEQUENCE [LARGE SCALE GENOMIC DNA]</scope>
    <source>
        <strain evidence="3 4">NEB573</strain>
    </source>
</reference>
<dbReference type="InterPro" id="IPR005627">
    <property type="entry name" value="CutC-like"/>
</dbReference>
<evidence type="ECO:0000256" key="2">
    <source>
        <dbReference type="HAMAP-Rule" id="MF_00795"/>
    </source>
</evidence>
<evidence type="ECO:0000313" key="4">
    <source>
        <dbReference type="Proteomes" id="UP001256827"/>
    </source>
</evidence>
<dbReference type="EMBL" id="CP134050">
    <property type="protein sequence ID" value="WNC13632.1"/>
    <property type="molecule type" value="Genomic_DNA"/>
</dbReference>
<dbReference type="SUPFAM" id="SSF110395">
    <property type="entry name" value="CutC-like"/>
    <property type="match status" value="1"/>
</dbReference>
<keyword evidence="4" id="KW-1185">Reference proteome</keyword>
<name>A0ABY9T3V9_BREBE</name>
<evidence type="ECO:0000256" key="1">
    <source>
        <dbReference type="ARBA" id="ARBA00007768"/>
    </source>
</evidence>
<dbReference type="HAMAP" id="MF_00795">
    <property type="entry name" value="CutC"/>
    <property type="match status" value="1"/>
</dbReference>
<dbReference type="RefSeq" id="WP_310765180.1">
    <property type="nucleotide sequence ID" value="NZ_CP134050.1"/>
</dbReference>
<dbReference type="InterPro" id="IPR036822">
    <property type="entry name" value="CutC-like_dom_sf"/>
</dbReference>
<evidence type="ECO:0000313" key="3">
    <source>
        <dbReference type="EMBL" id="WNC13632.1"/>
    </source>
</evidence>
<gene>
    <name evidence="2" type="primary">cutC</name>
    <name evidence="3" type="ORF">RGB73_23520</name>
</gene>
<protein>
    <recommendedName>
        <fullName evidence="2">PF03932 family protein CutC</fullName>
    </recommendedName>
</protein>
<proteinExistence type="inferred from homology"/>
<accession>A0ABY9T3V9</accession>
<keyword evidence="2" id="KW-0963">Cytoplasm</keyword>
<comment type="subcellular location">
    <subcellularLocation>
        <location evidence="2">Cytoplasm</location>
    </subcellularLocation>
</comment>